<dbReference type="STRING" id="1537102.L0AVS0"/>
<dbReference type="EMBL" id="CP001669">
    <property type="protein sequence ID" value="AFZ79702.1"/>
    <property type="molecule type" value="Genomic_DNA"/>
</dbReference>
<dbReference type="KEGG" id="beq:BEWA_025510"/>
<dbReference type="GeneID" id="15805947"/>
<dbReference type="RefSeq" id="XP_004829368.1">
    <property type="nucleotide sequence ID" value="XM_004829311.1"/>
</dbReference>
<feature type="compositionally biased region" description="Basic and acidic residues" evidence="1">
    <location>
        <begin position="379"/>
        <end position="392"/>
    </location>
</feature>
<keyword evidence="3" id="KW-1185">Reference proteome</keyword>
<dbReference type="Proteomes" id="UP000031512">
    <property type="component" value="Chromosome 1"/>
</dbReference>
<accession>L0AVS0</accession>
<name>L0AVS0_THEEQ</name>
<proteinExistence type="predicted"/>
<evidence type="ECO:0000256" key="1">
    <source>
        <dbReference type="SAM" id="MobiDB-lite"/>
    </source>
</evidence>
<evidence type="ECO:0000313" key="2">
    <source>
        <dbReference type="EMBL" id="AFZ79702.1"/>
    </source>
</evidence>
<gene>
    <name evidence="2" type="ORF">BEWA_025510</name>
</gene>
<feature type="compositionally biased region" description="Polar residues" evidence="1">
    <location>
        <begin position="365"/>
        <end position="378"/>
    </location>
</feature>
<reference evidence="2 3" key="1">
    <citation type="journal article" date="2012" name="BMC Genomics">
        <title>Comparative genomic analysis and phylogenetic position of Theileria equi.</title>
        <authorList>
            <person name="Kappmeyer L.S."/>
            <person name="Thiagarajan M."/>
            <person name="Herndon D.R."/>
            <person name="Ramsay J.D."/>
            <person name="Caler E."/>
            <person name="Djikeng A."/>
            <person name="Gillespie J.J."/>
            <person name="Lau A.O."/>
            <person name="Roalson E.H."/>
            <person name="Silva J.C."/>
            <person name="Silva M.G."/>
            <person name="Suarez C.E."/>
            <person name="Ueti M.W."/>
            <person name="Nene V.M."/>
            <person name="Mealey R.H."/>
            <person name="Knowles D.P."/>
            <person name="Brayton K.A."/>
        </authorList>
    </citation>
    <scope>NUCLEOTIDE SEQUENCE [LARGE SCALE GENOMIC DNA]</scope>
    <source>
        <strain evidence="2 3">WA</strain>
    </source>
</reference>
<dbReference type="AlphaFoldDB" id="L0AVS0"/>
<sequence length="451" mass="49911">MASKRVIINLSQNKKVNGDTNNTATYYDSATRRKIKVTKSNYPLGSDFLKYTHVDSVSNGGQFTLKEVLDDSGKKINTSGLKGVEKVTSVSAYYWKHEVGPDKKPGNVLIVEVVKKGHPKNETKYYTKSSGTPKWYPINGRSKPQQLDDNTLREKLDDLNCKRNNAVTIDLTNTHAKPGHSYCCYKHVSEKRVSVTSNKVSCSTHNGSAPFFKHEFTSGSGVQLAAIKYYGVNTPRKRIAVTDLKLPTKQSVKVAVYAFYSSDYVPVFIYVDSTGTKSNVTGWFQKGNGNSNGNEEWTQVKGLNNITPGDLGKIDCKDNGNFKELVTELTKLGCDKLEECTQKPKAAVLQPSDPPPVSAPLKSHVVSNSEVAEPAQTQHQEESETADSRETTAVDQPLALQVQVHDAFPWGIENILGAFVGVFTASCITTFASWKLYKAYQNYSDPWVRQI</sequence>
<dbReference type="VEuPathDB" id="PiroplasmaDB:BEWA_025510"/>
<dbReference type="eggNOG" id="KOG1366">
    <property type="taxonomic scope" value="Eukaryota"/>
</dbReference>
<feature type="region of interest" description="Disordered" evidence="1">
    <location>
        <begin position="346"/>
        <end position="392"/>
    </location>
</feature>
<protein>
    <submittedName>
        <fullName evidence="2">Uncharacterized protein</fullName>
    </submittedName>
</protein>
<organism evidence="2 3">
    <name type="scientific">Theileria equi strain WA</name>
    <dbReference type="NCBI Taxonomy" id="1537102"/>
    <lineage>
        <taxon>Eukaryota</taxon>
        <taxon>Sar</taxon>
        <taxon>Alveolata</taxon>
        <taxon>Apicomplexa</taxon>
        <taxon>Aconoidasida</taxon>
        <taxon>Piroplasmida</taxon>
        <taxon>Theileriidae</taxon>
        <taxon>Theileria</taxon>
    </lineage>
</organism>
<evidence type="ECO:0000313" key="3">
    <source>
        <dbReference type="Proteomes" id="UP000031512"/>
    </source>
</evidence>